<dbReference type="RefSeq" id="WP_167609496.1">
    <property type="nucleotide sequence ID" value="NZ_SOYS01000002.1"/>
</dbReference>
<dbReference type="EMBL" id="SOYS01000002">
    <property type="protein sequence ID" value="NIY47510.1"/>
    <property type="molecule type" value="Genomic_DNA"/>
</dbReference>
<keyword evidence="2" id="KW-1185">Reference proteome</keyword>
<dbReference type="InterPro" id="IPR036188">
    <property type="entry name" value="FAD/NAD-bd_sf"/>
</dbReference>
<dbReference type="Proteomes" id="UP000697927">
    <property type="component" value="Unassembled WGS sequence"/>
</dbReference>
<dbReference type="Gene3D" id="3.20.20.80">
    <property type="entry name" value="Glycosidases"/>
    <property type="match status" value="1"/>
</dbReference>
<proteinExistence type="predicted"/>
<protein>
    <submittedName>
        <fullName evidence="1">Glycosyltransferase</fullName>
    </submittedName>
</protein>
<dbReference type="PANTHER" id="PTHR21197">
    <property type="entry name" value="UDP-GALACTOPYRANOSE MUTASE"/>
    <property type="match status" value="1"/>
</dbReference>
<evidence type="ECO:0000313" key="2">
    <source>
        <dbReference type="Proteomes" id="UP000697927"/>
    </source>
</evidence>
<name>A0ABX0VKC8_9ENTR</name>
<dbReference type="SUPFAM" id="SSF51445">
    <property type="entry name" value="(Trans)glycosidases"/>
    <property type="match status" value="1"/>
</dbReference>
<reference evidence="1 2" key="1">
    <citation type="journal article" date="2020" name="Microorganisms">
        <title>Polyphasic Characterisation of Cedecea colo sp. nov., a New Enteric Bacterium Isolated from the Koala Hindgut.</title>
        <authorList>
            <person name="Boath J.M."/>
            <person name="Dakhal S."/>
            <person name="Van T.T.H."/>
            <person name="Moore R.J."/>
            <person name="Dekiwadia C."/>
            <person name="Macreadie I.G."/>
        </authorList>
    </citation>
    <scope>NUCLEOTIDE SEQUENCE [LARGE SCALE GENOMIC DNA]</scope>
    <source>
        <strain evidence="1 2">ZA</strain>
    </source>
</reference>
<dbReference type="Gene3D" id="3.50.50.60">
    <property type="entry name" value="FAD/NAD(P)-binding domain"/>
    <property type="match status" value="1"/>
</dbReference>
<accession>A0ABX0VKC8</accession>
<organism evidence="1 2">
    <name type="scientific">Cedecea colo</name>
    <dbReference type="NCBI Taxonomy" id="2552946"/>
    <lineage>
        <taxon>Bacteria</taxon>
        <taxon>Pseudomonadati</taxon>
        <taxon>Pseudomonadota</taxon>
        <taxon>Gammaproteobacteria</taxon>
        <taxon>Enterobacterales</taxon>
        <taxon>Enterobacteriaceae</taxon>
        <taxon>Cedecea</taxon>
    </lineage>
</organism>
<dbReference type="PANTHER" id="PTHR21197:SF0">
    <property type="entry name" value="UDP-GALACTOPYRANOSE MUTASE"/>
    <property type="match status" value="1"/>
</dbReference>
<dbReference type="InterPro" id="IPR017853">
    <property type="entry name" value="GH"/>
</dbReference>
<dbReference type="SUPFAM" id="SSF51905">
    <property type="entry name" value="FAD/NAD(P)-binding domain"/>
    <property type="match status" value="1"/>
</dbReference>
<sequence>MTLFNSFWQAGFEGADHRTKWGNAVSMNAATGHDQRAREDYQRLNPFGFATVRESVGWRLVEGKDGYDFSTIAAKMVAAEEENIQICWTICHYGWPDDTDIFAADFITRFARLCGALAAFLRPYYSQAPVYSPVNEISFTSWGLSVGLFPCSAPPGERTGEESKRQLVRACIAACDAIWRADPRARILHCDPIIHLVPPDNDPEGLENVANWHAAQFQSWDMLAGRVEPELGGASRYLDLIGANYYHDNQWESGSNQRLWWHLGDPRRRRPCEMLLELYQRYQRPILLAETSHVGSGRGAWIEQVVTEVAQAQLAGVEMLGICLYPVIDRPDWEDENAWHHSGLWELDRDGADPFARLLDTVYANALLRAQHRLDLFRKRLDVVTDIRKQRPSMKKIYIFSHLRWGFVFQRPQHLMTRLAQHYQIFFIEEPMFSPDSPGLMLSHPAPNVTVVQPHTPLQVAGFHDGQIAYMQPLLAEFIEEGDTPIVWFYTPMALPLLTGFTPALVVYDCMDELSAFEQAPRQLVQRESALLARADIVFTGGPSLYAAKAGRHPNVHCFSSSVDAVHFEQALDRNNHHPLQDALPHPRLGYCGVIDERMDLALLAALADAHPEWQLIMVGPVVKIDPAQLPQRENIHYFGMQPYQALPHFMAGWDVCLMPFALNASTRYISPTKVLEYMAAELPIVSTAITDVVQPYGHVVAIAQDIAGFIYACEQALAMTPETRAEQRQQMKAIVSATSWDNTARAMYELMEKASTQEQAVQVQAHGINDEAAQRQVTRLPLAHTGKVTAARCLILGAGPTGLSAAYHYGSEAVLLERNGSVGGWCRSIEDKGFTFDYAGHIMFSNDPYVLDLYEMLLGDNIHWQEREAWIYTDGVYTRYPFQGALYGLPAETIKECLLGAIEARYGQAGGAANSSENQKRLSDCCADGTVPDFNQSNSTGQACPGESFEAFIYQTWGKGIARHFAIPYNKKLWTVPLSEMETSWLGGRVPLPDLAQIIEGAIEPVGKPMGPNARFGYPRKGGFQALMSGFLPHIQGVVETGAEISQIYPAQHIAVLRDGRHYRYEQLISTLVLPELIEMMGNEAPPDVRAAASGLHHVSVRCVNLGIGRADLTDKHWIYFAGDTLFHRIFVQGNASPECNPPGGCGLTCEISYSDSKPLPLEGKALTDRCIRECIAAGIFNADDAIITTNQIDIPFAYVIYDRQRKSNVETIRKWLLTQDITLAGRYSEWEYYNSDHAFLAGKTAAEKVKSRGYVRSGSDS</sequence>
<comment type="caution">
    <text evidence="1">The sequence shown here is derived from an EMBL/GenBank/DDBJ whole genome shotgun (WGS) entry which is preliminary data.</text>
</comment>
<dbReference type="Pfam" id="PF13450">
    <property type="entry name" value="NAD_binding_8"/>
    <property type="match status" value="1"/>
</dbReference>
<evidence type="ECO:0000313" key="1">
    <source>
        <dbReference type="EMBL" id="NIY47510.1"/>
    </source>
</evidence>
<gene>
    <name evidence="1" type="ORF">E2L00_08195</name>
</gene>
<dbReference type="Gene3D" id="3.40.50.2000">
    <property type="entry name" value="Glycogen Phosphorylase B"/>
    <property type="match status" value="1"/>
</dbReference>
<dbReference type="SUPFAM" id="SSF53756">
    <property type="entry name" value="UDP-Glycosyltransferase/glycogen phosphorylase"/>
    <property type="match status" value="1"/>
</dbReference>
<dbReference type="Pfam" id="PF13692">
    <property type="entry name" value="Glyco_trans_1_4"/>
    <property type="match status" value="1"/>
</dbReference>